<dbReference type="Proteomes" id="UP001152523">
    <property type="component" value="Unassembled WGS sequence"/>
</dbReference>
<dbReference type="InterPro" id="IPR011990">
    <property type="entry name" value="TPR-like_helical_dom_sf"/>
</dbReference>
<sequence>MVTIAEIPPLAHLRLTQACSLREGLGFTYSQNWPNSRVHSCFRISASVAGRNPSFPVRRERKIQEFKLFSSLKLNGSVTSDDEDEMGEGFFEAIEELERMTRDPSDVLQEMNQKLSTRELQLVLVYFAQEGRDSWCALEVFDWLRKENRVDKETMELMVSIMCGWIKKLIDTKSEIGDIVDLLVDMDCVGLKPSFSMMEKVVSLYWEAGEKEGAVGFVKEVLRRKMVNSDGNPKNPKGGPTCFLAWKMMEQGSYREAAALVINIRDCGLQPEVYSYLIAMTAVLKELNEFGKALRKLKSFAKSGLVVEMDPENITSIEKYQNELLADGVRLSNWVVQEGGPSLLGTIHERLLAMYMCSGRGVEAEQHLWQMKFMGKEVNRDLYDIVLAICASQNEAGSIGRLLTRMDTSSSLQKKKSLSWLMKGYIKGGHLEKAAETLKKMLEFGLRPELVDRVALLQGLRRRIQQPGGLEAYLDTCKCLSHAELVGPCVVYLYIKKYRLWMMKML</sequence>
<feature type="repeat" description="PPR" evidence="2">
    <location>
        <begin position="414"/>
        <end position="448"/>
    </location>
</feature>
<evidence type="ECO:0000256" key="2">
    <source>
        <dbReference type="PROSITE-ProRule" id="PRU00708"/>
    </source>
</evidence>
<dbReference type="NCBIfam" id="TIGR00756">
    <property type="entry name" value="PPR"/>
    <property type="match status" value="1"/>
</dbReference>
<dbReference type="PANTHER" id="PTHR47880:SF1">
    <property type="entry name" value="OS05G0353300 PROTEIN"/>
    <property type="match status" value="1"/>
</dbReference>
<gene>
    <name evidence="3" type="ORF">CEPIT_LOCUS18712</name>
</gene>
<evidence type="ECO:0008006" key="5">
    <source>
        <dbReference type="Google" id="ProtNLM"/>
    </source>
</evidence>
<dbReference type="EMBL" id="CAMAPF010000150">
    <property type="protein sequence ID" value="CAH9109407.1"/>
    <property type="molecule type" value="Genomic_DNA"/>
</dbReference>
<evidence type="ECO:0000313" key="4">
    <source>
        <dbReference type="Proteomes" id="UP001152523"/>
    </source>
</evidence>
<accession>A0AAV0DUE0</accession>
<dbReference type="AlphaFoldDB" id="A0AAV0DUE0"/>
<organism evidence="3 4">
    <name type="scientific">Cuscuta epithymum</name>
    <dbReference type="NCBI Taxonomy" id="186058"/>
    <lineage>
        <taxon>Eukaryota</taxon>
        <taxon>Viridiplantae</taxon>
        <taxon>Streptophyta</taxon>
        <taxon>Embryophyta</taxon>
        <taxon>Tracheophyta</taxon>
        <taxon>Spermatophyta</taxon>
        <taxon>Magnoliopsida</taxon>
        <taxon>eudicotyledons</taxon>
        <taxon>Gunneridae</taxon>
        <taxon>Pentapetalae</taxon>
        <taxon>asterids</taxon>
        <taxon>lamiids</taxon>
        <taxon>Solanales</taxon>
        <taxon>Convolvulaceae</taxon>
        <taxon>Cuscuteae</taxon>
        <taxon>Cuscuta</taxon>
        <taxon>Cuscuta subgen. Cuscuta</taxon>
    </lineage>
</organism>
<evidence type="ECO:0000313" key="3">
    <source>
        <dbReference type="EMBL" id="CAH9109407.1"/>
    </source>
</evidence>
<keyword evidence="1" id="KW-0677">Repeat</keyword>
<dbReference type="Gene3D" id="1.25.40.10">
    <property type="entry name" value="Tetratricopeptide repeat domain"/>
    <property type="match status" value="2"/>
</dbReference>
<evidence type="ECO:0000256" key="1">
    <source>
        <dbReference type="ARBA" id="ARBA00022737"/>
    </source>
</evidence>
<dbReference type="PROSITE" id="PS51375">
    <property type="entry name" value="PPR"/>
    <property type="match status" value="1"/>
</dbReference>
<dbReference type="PANTHER" id="PTHR47880">
    <property type="entry name" value="OS05G0353300 PROTEIN"/>
    <property type="match status" value="1"/>
</dbReference>
<proteinExistence type="predicted"/>
<keyword evidence="4" id="KW-1185">Reference proteome</keyword>
<name>A0AAV0DUE0_9ASTE</name>
<dbReference type="InterPro" id="IPR002885">
    <property type="entry name" value="PPR_rpt"/>
</dbReference>
<protein>
    <recommendedName>
        <fullName evidence="5">Pentatricopeptide repeat-containing protein</fullName>
    </recommendedName>
</protein>
<reference evidence="3" key="1">
    <citation type="submission" date="2022-07" db="EMBL/GenBank/DDBJ databases">
        <authorList>
            <person name="Macas J."/>
            <person name="Novak P."/>
            <person name="Neumann P."/>
        </authorList>
    </citation>
    <scope>NUCLEOTIDE SEQUENCE</scope>
</reference>
<comment type="caution">
    <text evidence="3">The sequence shown here is derived from an EMBL/GenBank/DDBJ whole genome shotgun (WGS) entry which is preliminary data.</text>
</comment>